<dbReference type="InterPro" id="IPR006311">
    <property type="entry name" value="TAT_signal"/>
</dbReference>
<accession>A0ABW7BWH6</accession>
<evidence type="ECO:0000313" key="3">
    <source>
        <dbReference type="EMBL" id="MFG3190982.1"/>
    </source>
</evidence>
<organism evidence="3 4">
    <name type="scientific">Streptomyces omiyaensis</name>
    <dbReference type="NCBI Taxonomy" id="68247"/>
    <lineage>
        <taxon>Bacteria</taxon>
        <taxon>Bacillati</taxon>
        <taxon>Actinomycetota</taxon>
        <taxon>Actinomycetes</taxon>
        <taxon>Kitasatosporales</taxon>
        <taxon>Streptomycetaceae</taxon>
        <taxon>Streptomyces</taxon>
    </lineage>
</organism>
<evidence type="ECO:0000313" key="4">
    <source>
        <dbReference type="Proteomes" id="UP001604282"/>
    </source>
</evidence>
<keyword evidence="2" id="KW-0732">Signal</keyword>
<dbReference type="EMBL" id="JBICZW010000010">
    <property type="protein sequence ID" value="MFG3190982.1"/>
    <property type="molecule type" value="Genomic_DNA"/>
</dbReference>
<dbReference type="PROSITE" id="PS51318">
    <property type="entry name" value="TAT"/>
    <property type="match status" value="1"/>
</dbReference>
<dbReference type="Proteomes" id="UP001604282">
    <property type="component" value="Unassembled WGS sequence"/>
</dbReference>
<dbReference type="PROSITE" id="PS51257">
    <property type="entry name" value="PROKAR_LIPOPROTEIN"/>
    <property type="match status" value="1"/>
</dbReference>
<name>A0ABW7BWH6_9ACTN</name>
<sequence length="309" mass="32648">MPGTLARNGCGGRVAARGLVRALAAVAALVAAAGCAGPGPAAAPVPRPAVEPARLTALHALPPVTALLFTSHRTGAEAQRKLAIACMAEGGHRYAPAPPSEAAGGADERPQPFGIESAAPRRAAAATSSETPPAPGGPESTDAYARALFGREEKRVTAKGVRISVSRPGEGCLAEAETRMFGDGRMRWLQVRILLFEAQEEARRDVEKDPVFREATVRWRECMDRARIKAQDPVQVQESLRSPEEARTSPVVAADLGCKAETGYLATAYERLAAVQRRWLDGHPDVGADWKRLSARQDQAAAAVLGTRG</sequence>
<gene>
    <name evidence="3" type="ORF">ACGFYS_18820</name>
</gene>
<feature type="region of interest" description="Disordered" evidence="1">
    <location>
        <begin position="118"/>
        <end position="142"/>
    </location>
</feature>
<reference evidence="3 4" key="1">
    <citation type="submission" date="2024-10" db="EMBL/GenBank/DDBJ databases">
        <title>The Natural Products Discovery Center: Release of the First 8490 Sequenced Strains for Exploring Actinobacteria Biosynthetic Diversity.</title>
        <authorList>
            <person name="Kalkreuter E."/>
            <person name="Kautsar S.A."/>
            <person name="Yang D."/>
            <person name="Bader C.D."/>
            <person name="Teijaro C.N."/>
            <person name="Fluegel L."/>
            <person name="Davis C.M."/>
            <person name="Simpson J.R."/>
            <person name="Lauterbach L."/>
            <person name="Steele A.D."/>
            <person name="Gui C."/>
            <person name="Meng S."/>
            <person name="Li G."/>
            <person name="Viehrig K."/>
            <person name="Ye F."/>
            <person name="Su P."/>
            <person name="Kiefer A.F."/>
            <person name="Nichols A."/>
            <person name="Cepeda A.J."/>
            <person name="Yan W."/>
            <person name="Fan B."/>
            <person name="Jiang Y."/>
            <person name="Adhikari A."/>
            <person name="Zheng C.-J."/>
            <person name="Schuster L."/>
            <person name="Cowan T.M."/>
            <person name="Smanski M.J."/>
            <person name="Chevrette M.G."/>
            <person name="De Carvalho L.P.S."/>
            <person name="Shen B."/>
        </authorList>
    </citation>
    <scope>NUCLEOTIDE SEQUENCE [LARGE SCALE GENOMIC DNA]</scope>
    <source>
        <strain evidence="3 4">NPDC048229</strain>
    </source>
</reference>
<evidence type="ECO:0000256" key="1">
    <source>
        <dbReference type="SAM" id="MobiDB-lite"/>
    </source>
</evidence>
<feature type="signal peptide" evidence="2">
    <location>
        <begin position="1"/>
        <end position="43"/>
    </location>
</feature>
<keyword evidence="4" id="KW-1185">Reference proteome</keyword>
<evidence type="ECO:0008006" key="5">
    <source>
        <dbReference type="Google" id="ProtNLM"/>
    </source>
</evidence>
<proteinExistence type="predicted"/>
<evidence type="ECO:0000256" key="2">
    <source>
        <dbReference type="SAM" id="SignalP"/>
    </source>
</evidence>
<feature type="compositionally biased region" description="Low complexity" evidence="1">
    <location>
        <begin position="118"/>
        <end position="131"/>
    </location>
</feature>
<protein>
    <recommendedName>
        <fullName evidence="5">Lipoprotein</fullName>
    </recommendedName>
</protein>
<feature type="chain" id="PRO_5045930817" description="Lipoprotein" evidence="2">
    <location>
        <begin position="44"/>
        <end position="309"/>
    </location>
</feature>
<dbReference type="RefSeq" id="WP_392882909.1">
    <property type="nucleotide sequence ID" value="NZ_JBICZW010000010.1"/>
</dbReference>
<comment type="caution">
    <text evidence="3">The sequence shown here is derived from an EMBL/GenBank/DDBJ whole genome shotgun (WGS) entry which is preliminary data.</text>
</comment>